<dbReference type="RefSeq" id="WP_090921314.1">
    <property type="nucleotide sequence ID" value="NZ_CP016180.1"/>
</dbReference>
<dbReference type="EMBL" id="JASAVS010000007">
    <property type="protein sequence ID" value="MDP8085171.1"/>
    <property type="molecule type" value="Genomic_DNA"/>
</dbReference>
<dbReference type="Proteomes" id="UP001224812">
    <property type="component" value="Unassembled WGS sequence"/>
</dbReference>
<evidence type="ECO:0000313" key="4">
    <source>
        <dbReference type="Proteomes" id="UP000198883"/>
    </source>
</evidence>
<dbReference type="AlphaFoldDB" id="A0A1H7WHW6"/>
<keyword evidence="5" id="KW-1185">Reference proteome</keyword>
<dbReference type="GeneID" id="83544120"/>
<name>A0A1H7WHW6_9PAST</name>
<reference evidence="3" key="2">
    <citation type="submission" date="2016-10" db="EMBL/GenBank/DDBJ databases">
        <authorList>
            <person name="de Groot N.N."/>
        </authorList>
    </citation>
    <scope>NUCLEOTIDE SEQUENCE [LARGE SCALE GENOMIC DNA]</scope>
    <source>
        <strain evidence="3">DSM 24204</strain>
    </source>
</reference>
<evidence type="ECO:0000259" key="1">
    <source>
        <dbReference type="Pfam" id="PF04536"/>
    </source>
</evidence>
<accession>A0A1H7WHW6</accession>
<reference evidence="4" key="1">
    <citation type="submission" date="2016-10" db="EMBL/GenBank/DDBJ databases">
        <authorList>
            <person name="Varghese N."/>
            <person name="Submissions S."/>
        </authorList>
    </citation>
    <scope>NUCLEOTIDE SEQUENCE [LARGE SCALE GENOMIC DNA]</scope>
    <source>
        <strain evidence="4">DSM 24204</strain>
    </source>
</reference>
<dbReference type="OrthoDB" id="5683663at2"/>
<evidence type="ECO:0000313" key="2">
    <source>
        <dbReference type="EMBL" id="MDP8085171.1"/>
    </source>
</evidence>
<proteinExistence type="predicted"/>
<sequence length="148" mass="17042">MKLFSFFSKKLPVDTQQIEQAIAHLEQHTSAELRVVVERKAKTHSAIERAEQLFNELEMYQTAQHNAVLIYLSFKPHYVAVIGDKGIHQKVGDEFWQAVYDAMKQQCQRGNFTQAICNGIKEVETQLVKYYPIQTDDIDELSNGVIIK</sequence>
<dbReference type="PANTHER" id="PTHR30373">
    <property type="entry name" value="UPF0603 PROTEIN YGCG"/>
    <property type="match status" value="1"/>
</dbReference>
<dbReference type="InterPro" id="IPR007621">
    <property type="entry name" value="TPM_dom"/>
</dbReference>
<dbReference type="Pfam" id="PF04536">
    <property type="entry name" value="TPM_phosphatase"/>
    <property type="match status" value="1"/>
</dbReference>
<feature type="domain" description="TPM" evidence="1">
    <location>
        <begin position="14"/>
        <end position="125"/>
    </location>
</feature>
<dbReference type="STRING" id="97481.SAMN05444853_10838"/>
<organism evidence="3 4">
    <name type="scientific">Phocoenobacter skyensis</name>
    <dbReference type="NCBI Taxonomy" id="97481"/>
    <lineage>
        <taxon>Bacteria</taxon>
        <taxon>Pseudomonadati</taxon>
        <taxon>Pseudomonadota</taxon>
        <taxon>Gammaproteobacteria</taxon>
        <taxon>Pasteurellales</taxon>
        <taxon>Pasteurellaceae</taxon>
        <taxon>Phocoenobacter</taxon>
    </lineage>
</organism>
<reference evidence="2 5" key="3">
    <citation type="journal article" date="2023" name="Front. Microbiol.">
        <title>Phylogeography and host specificity of Pasteurellaceae pathogenic to sea-farmed fish in the north-east Atlantic.</title>
        <authorList>
            <person name="Gulla S."/>
            <person name="Colquhoun D.J."/>
            <person name="Olsen A.B."/>
            <person name="Spilsberg B."/>
            <person name="Lagesen K."/>
            <person name="Aakesson C.P."/>
            <person name="Strom S."/>
            <person name="Manji F."/>
            <person name="Birkbeck T.H."/>
            <person name="Nilsen H.K."/>
        </authorList>
    </citation>
    <scope>NUCLEOTIDE SEQUENCE [LARGE SCALE GENOMIC DNA]</scope>
    <source>
        <strain evidence="2 5">VIO11850</strain>
    </source>
</reference>
<dbReference type="Proteomes" id="UP000198883">
    <property type="component" value="Unassembled WGS sequence"/>
</dbReference>
<dbReference type="Gene3D" id="3.10.310.50">
    <property type="match status" value="1"/>
</dbReference>
<dbReference type="EMBL" id="FOBN01000008">
    <property type="protein sequence ID" value="SEM20497.1"/>
    <property type="molecule type" value="Genomic_DNA"/>
</dbReference>
<protein>
    <submittedName>
        <fullName evidence="3">TLP18.3, Psb32 and MOLO-1 founding protein of phosphatase</fullName>
    </submittedName>
    <submittedName>
        <fullName evidence="2">TPM domain-containing protein</fullName>
    </submittedName>
</protein>
<evidence type="ECO:0000313" key="3">
    <source>
        <dbReference type="EMBL" id="SEM20497.1"/>
    </source>
</evidence>
<evidence type="ECO:0000313" key="5">
    <source>
        <dbReference type="Proteomes" id="UP001224812"/>
    </source>
</evidence>
<gene>
    <name evidence="2" type="ORF">QJT92_04420</name>
    <name evidence="3" type="ORF">SAMN05444853_10838</name>
</gene>
<dbReference type="PANTHER" id="PTHR30373:SF8">
    <property type="entry name" value="BLL7265 PROTEIN"/>
    <property type="match status" value="1"/>
</dbReference>